<keyword evidence="1" id="KW-0732">Signal</keyword>
<sequence length="158" mass="17761">MKTIVTVCMLLLATWANAQVSKLDKIFDTYQEAKGVTSIKIGKPMFNMINKLNIADADIDQIKPLLAKINSIKMLIVEEEGENIKIKNEVKRAFSNIQYEELMAVHSDGSRIKFLAEHTQDSVLNNLLLDISADGSTIFMILDGTINFEDINKLVEEN</sequence>
<accession>A0ABW5KCV0</accession>
<dbReference type="InterPro" id="IPR025348">
    <property type="entry name" value="DUF4252"/>
</dbReference>
<reference evidence="3" key="1">
    <citation type="journal article" date="2019" name="Int. J. Syst. Evol. Microbiol.">
        <title>The Global Catalogue of Microorganisms (GCM) 10K type strain sequencing project: providing services to taxonomists for standard genome sequencing and annotation.</title>
        <authorList>
            <consortium name="The Broad Institute Genomics Platform"/>
            <consortium name="The Broad Institute Genome Sequencing Center for Infectious Disease"/>
            <person name="Wu L."/>
            <person name="Ma J."/>
        </authorList>
    </citation>
    <scope>NUCLEOTIDE SEQUENCE [LARGE SCALE GENOMIC DNA]</scope>
    <source>
        <strain evidence="3">KCTC 42662</strain>
    </source>
</reference>
<dbReference type="RefSeq" id="WP_380899414.1">
    <property type="nucleotide sequence ID" value="NZ_JBHUEG010000002.1"/>
</dbReference>
<comment type="caution">
    <text evidence="2">The sequence shown here is derived from an EMBL/GenBank/DDBJ whole genome shotgun (WGS) entry which is preliminary data.</text>
</comment>
<gene>
    <name evidence="2" type="ORF">ACFSR5_00035</name>
</gene>
<evidence type="ECO:0000256" key="1">
    <source>
        <dbReference type="SAM" id="SignalP"/>
    </source>
</evidence>
<name>A0ABW5KCV0_9SPHI</name>
<evidence type="ECO:0000313" key="2">
    <source>
        <dbReference type="EMBL" id="MFD2546024.1"/>
    </source>
</evidence>
<organism evidence="2 3">
    <name type="scientific">Sphingobacterium suaedae</name>
    <dbReference type="NCBI Taxonomy" id="1686402"/>
    <lineage>
        <taxon>Bacteria</taxon>
        <taxon>Pseudomonadati</taxon>
        <taxon>Bacteroidota</taxon>
        <taxon>Sphingobacteriia</taxon>
        <taxon>Sphingobacteriales</taxon>
        <taxon>Sphingobacteriaceae</taxon>
        <taxon>Sphingobacterium</taxon>
    </lineage>
</organism>
<evidence type="ECO:0000313" key="3">
    <source>
        <dbReference type="Proteomes" id="UP001597545"/>
    </source>
</evidence>
<feature type="chain" id="PRO_5047541918" evidence="1">
    <location>
        <begin position="19"/>
        <end position="158"/>
    </location>
</feature>
<keyword evidence="3" id="KW-1185">Reference proteome</keyword>
<feature type="signal peptide" evidence="1">
    <location>
        <begin position="1"/>
        <end position="18"/>
    </location>
</feature>
<dbReference type="Pfam" id="PF14060">
    <property type="entry name" value="DUF4252"/>
    <property type="match status" value="1"/>
</dbReference>
<dbReference type="EMBL" id="JBHULR010000001">
    <property type="protein sequence ID" value="MFD2546024.1"/>
    <property type="molecule type" value="Genomic_DNA"/>
</dbReference>
<proteinExistence type="predicted"/>
<protein>
    <submittedName>
        <fullName evidence="2">DUF4252 domain-containing protein</fullName>
    </submittedName>
</protein>
<dbReference type="Proteomes" id="UP001597545">
    <property type="component" value="Unassembled WGS sequence"/>
</dbReference>